<evidence type="ECO:0000313" key="2">
    <source>
        <dbReference type="Proteomes" id="UP001396334"/>
    </source>
</evidence>
<name>A0ABR1ZH72_9ROSI</name>
<gene>
    <name evidence="1" type="ORF">V6N11_049402</name>
</gene>
<dbReference type="Proteomes" id="UP001396334">
    <property type="component" value="Unassembled WGS sequence"/>
</dbReference>
<protein>
    <submittedName>
        <fullName evidence="1">Uncharacterized protein</fullName>
    </submittedName>
</protein>
<reference evidence="1 2" key="1">
    <citation type="journal article" date="2024" name="G3 (Bethesda)">
        <title>Genome assembly of Hibiscus sabdariffa L. provides insights into metabolisms of medicinal natural products.</title>
        <authorList>
            <person name="Kim T."/>
        </authorList>
    </citation>
    <scope>NUCLEOTIDE SEQUENCE [LARGE SCALE GENOMIC DNA]</scope>
    <source>
        <strain evidence="1">TK-2024</strain>
        <tissue evidence="1">Old leaves</tissue>
    </source>
</reference>
<organism evidence="1 2">
    <name type="scientific">Hibiscus sabdariffa</name>
    <name type="common">roselle</name>
    <dbReference type="NCBI Taxonomy" id="183260"/>
    <lineage>
        <taxon>Eukaryota</taxon>
        <taxon>Viridiplantae</taxon>
        <taxon>Streptophyta</taxon>
        <taxon>Embryophyta</taxon>
        <taxon>Tracheophyta</taxon>
        <taxon>Spermatophyta</taxon>
        <taxon>Magnoliopsida</taxon>
        <taxon>eudicotyledons</taxon>
        <taxon>Gunneridae</taxon>
        <taxon>Pentapetalae</taxon>
        <taxon>rosids</taxon>
        <taxon>malvids</taxon>
        <taxon>Malvales</taxon>
        <taxon>Malvaceae</taxon>
        <taxon>Malvoideae</taxon>
        <taxon>Hibiscus</taxon>
    </lineage>
</organism>
<comment type="caution">
    <text evidence="1">The sequence shown here is derived from an EMBL/GenBank/DDBJ whole genome shotgun (WGS) entry which is preliminary data.</text>
</comment>
<evidence type="ECO:0000313" key="1">
    <source>
        <dbReference type="EMBL" id="KAK8479774.1"/>
    </source>
</evidence>
<sequence>MGIERDGMDVREAFDKDVEEEEIWVWDGEEEMMCVGGGLEIEEPVGEFSNGGEVILEAIKDDLGVGLGEMRNSGEFLEQVLMRTLTYGFLCNTSCKMAVKWV</sequence>
<keyword evidence="2" id="KW-1185">Reference proteome</keyword>
<dbReference type="EMBL" id="JBBPBN010001122">
    <property type="protein sequence ID" value="KAK8479774.1"/>
    <property type="molecule type" value="Genomic_DNA"/>
</dbReference>
<proteinExistence type="predicted"/>
<accession>A0ABR1ZH72</accession>